<proteinExistence type="predicted"/>
<dbReference type="Proteomes" id="UP000324767">
    <property type="component" value="Unassembled WGS sequence"/>
</dbReference>
<accession>A0A5M8PBT5</accession>
<comment type="caution">
    <text evidence="1">The sequence shown here is derived from an EMBL/GenBank/DDBJ whole genome shotgun (WGS) entry which is preliminary data.</text>
</comment>
<name>A0A5M8PBT5_9LECA</name>
<gene>
    <name evidence="1" type="ORF">FRX48_09814</name>
</gene>
<evidence type="ECO:0000313" key="2">
    <source>
        <dbReference type="Proteomes" id="UP000324767"/>
    </source>
</evidence>
<dbReference type="EMBL" id="VXIT01000031">
    <property type="protein sequence ID" value="KAA6406398.1"/>
    <property type="molecule type" value="Genomic_DNA"/>
</dbReference>
<organism evidence="1 2">
    <name type="scientific">Lasallia pustulata</name>
    <dbReference type="NCBI Taxonomy" id="136370"/>
    <lineage>
        <taxon>Eukaryota</taxon>
        <taxon>Fungi</taxon>
        <taxon>Dikarya</taxon>
        <taxon>Ascomycota</taxon>
        <taxon>Pezizomycotina</taxon>
        <taxon>Lecanoromycetes</taxon>
        <taxon>OSLEUM clade</taxon>
        <taxon>Umbilicariomycetidae</taxon>
        <taxon>Umbilicariales</taxon>
        <taxon>Umbilicariaceae</taxon>
        <taxon>Lasallia</taxon>
    </lineage>
</organism>
<dbReference type="AlphaFoldDB" id="A0A5M8PBT5"/>
<reference evidence="1 2" key="1">
    <citation type="submission" date="2019-09" db="EMBL/GenBank/DDBJ databases">
        <title>The hologenome of the rock-dwelling lichen Lasallia pustulata.</title>
        <authorList>
            <person name="Greshake Tzovaras B."/>
            <person name="Segers F."/>
            <person name="Bicker A."/>
            <person name="Dal Grande F."/>
            <person name="Otte J."/>
            <person name="Hankeln T."/>
            <person name="Schmitt I."/>
            <person name="Ebersberger I."/>
        </authorList>
    </citation>
    <scope>NUCLEOTIDE SEQUENCE [LARGE SCALE GENOMIC DNA]</scope>
    <source>
        <strain evidence="1">A1-1</strain>
    </source>
</reference>
<sequence>MASQTNDEAQILHLAVAITKGKDANILSAMSTTPDAVLEGIKTMVALEIKLNSFKSANIFLS</sequence>
<protein>
    <submittedName>
        <fullName evidence="1">Uncharacterized protein</fullName>
    </submittedName>
</protein>
<evidence type="ECO:0000313" key="1">
    <source>
        <dbReference type="EMBL" id="KAA6406398.1"/>
    </source>
</evidence>